<dbReference type="AlphaFoldDB" id="F7WCR1"/>
<evidence type="ECO:0000256" key="1">
    <source>
        <dbReference type="SAM" id="MobiDB-lite"/>
    </source>
</evidence>
<dbReference type="VEuPathDB" id="FungiDB:SMAC_09795"/>
<name>F7WCR1_SORMK</name>
<dbReference type="HOGENOM" id="CLU_649187_0_0_1"/>
<gene>
    <name evidence="2" type="ORF">SMAC_09795</name>
</gene>
<dbReference type="InParanoid" id="F7WCR1"/>
<evidence type="ECO:0000313" key="2">
    <source>
        <dbReference type="EMBL" id="CCC05683.1"/>
    </source>
</evidence>
<evidence type="ECO:0000313" key="3">
    <source>
        <dbReference type="Proteomes" id="UP000001881"/>
    </source>
</evidence>
<feature type="region of interest" description="Disordered" evidence="1">
    <location>
        <begin position="348"/>
        <end position="374"/>
    </location>
</feature>
<feature type="region of interest" description="Disordered" evidence="1">
    <location>
        <begin position="239"/>
        <end position="278"/>
    </location>
</feature>
<dbReference type="EMBL" id="CABT02000201">
    <property type="protein sequence ID" value="CCC05683.1"/>
    <property type="molecule type" value="Genomic_DNA"/>
</dbReference>
<proteinExistence type="predicted"/>
<sequence length="423" mass="46659">MGQMVFQIGCPCPFCQQCLVQQRQQLYYWALNIDHYEALIRPQPDPRDFITKPPKEVLNMIVSYVMGGFHDWHHSPPKTPMYAQQQVTPYGYAPSMAKRGAGYLTDERLLGLSQTCKVFRDVCHGFGAHDYLMVWADPSRTSSSTQASVLGVQRPPHPGRRCKRRSIQLHCAITDQNYAYEPVSYARVYDNGATVANIYFNRVPHLEEIGICNAQPYGKMPNDTGKAFVRIRTKVKATKPVGAEDGKGSDSKLDKTNKTNKTNKTDKTDKNGKLPETTTHECRRLLRVYDRTQNEEHRIKQLKLGCIPPTTDRSPKPAEIYRDPEYSMFELEWKWAKHQTLKEIPAVSTAATAGGSSPLSSSVPPGDDPAAAATPHGEIVPASVFGGGAAAVANAPASLAFEDAGQESIADVNGSSSESSTPT</sequence>
<feature type="compositionally biased region" description="Basic and acidic residues" evidence="1">
    <location>
        <begin position="242"/>
        <end position="278"/>
    </location>
</feature>
<organism evidence="2 3">
    <name type="scientific">Sordaria macrospora (strain ATCC MYA-333 / DSM 997 / K(L3346) / K-hell)</name>
    <dbReference type="NCBI Taxonomy" id="771870"/>
    <lineage>
        <taxon>Eukaryota</taxon>
        <taxon>Fungi</taxon>
        <taxon>Dikarya</taxon>
        <taxon>Ascomycota</taxon>
        <taxon>Pezizomycotina</taxon>
        <taxon>Sordariomycetes</taxon>
        <taxon>Sordariomycetidae</taxon>
        <taxon>Sordariales</taxon>
        <taxon>Sordariaceae</taxon>
        <taxon>Sordaria</taxon>
    </lineage>
</organism>
<dbReference type="eggNOG" id="ENOG502RJA1">
    <property type="taxonomic scope" value="Eukaryota"/>
</dbReference>
<accession>F7WCR1</accession>
<dbReference type="Proteomes" id="UP000001881">
    <property type="component" value="Unassembled WGS sequence"/>
</dbReference>
<keyword evidence="3" id="KW-1185">Reference proteome</keyword>
<protein>
    <submittedName>
        <fullName evidence="2">WGS project CABT00000000 data, contig 2.201</fullName>
    </submittedName>
</protein>
<dbReference type="OrthoDB" id="4576904at2759"/>
<comment type="caution">
    <text evidence="2">The sequence shown here is derived from an EMBL/GenBank/DDBJ whole genome shotgun (WGS) entry which is preliminary data.</text>
</comment>
<reference evidence="2 3" key="1">
    <citation type="journal article" date="2010" name="PLoS Genet.">
        <title>De novo assembly of a 40 Mb eukaryotic genome from short sequence reads: Sordaria macrospora, a model organism for fungal morphogenesis.</title>
        <authorList>
            <person name="Nowrousian M."/>
            <person name="Stajich J."/>
            <person name="Chu M."/>
            <person name="Engh I."/>
            <person name="Espagne E."/>
            <person name="Halliday K."/>
            <person name="Kamerewerd J."/>
            <person name="Kempken F."/>
            <person name="Knab B."/>
            <person name="Kuo H.C."/>
            <person name="Osiewacz H.D."/>
            <person name="Poeggeler S."/>
            <person name="Read N."/>
            <person name="Seiler S."/>
            <person name="Smith K."/>
            <person name="Zickler D."/>
            <person name="Kueck U."/>
            <person name="Freitag M."/>
        </authorList>
    </citation>
    <scope>NUCLEOTIDE SEQUENCE [LARGE SCALE GENOMIC DNA]</scope>
    <source>
        <strain evidence="3">ATCC MYA-333 / DSM 997 / K(L3346) / K-hell</strain>
        <tissue evidence="2">Mycelium</tissue>
    </source>
</reference>